<evidence type="ECO:0000256" key="6">
    <source>
        <dbReference type="ARBA" id="ARBA00023242"/>
    </source>
</evidence>
<dbReference type="Pfam" id="PF06745">
    <property type="entry name" value="ATPase"/>
    <property type="match status" value="1"/>
</dbReference>
<dbReference type="GO" id="GO:0000707">
    <property type="term" value="P:meiotic DNA recombinase assembly"/>
    <property type="evidence" value="ECO:0007669"/>
    <property type="project" value="TreeGrafter"/>
</dbReference>
<keyword evidence="3" id="KW-0227">DNA damage</keyword>
<keyword evidence="2" id="KW-0547">Nucleotide-binding</keyword>
<dbReference type="InterPro" id="IPR014774">
    <property type="entry name" value="KaiC-like_dom"/>
</dbReference>
<proteinExistence type="predicted"/>
<keyword evidence="4" id="KW-0067">ATP-binding</keyword>
<organism evidence="8 9">
    <name type="scientific">Cryoendolithus antarcticus</name>
    <dbReference type="NCBI Taxonomy" id="1507870"/>
    <lineage>
        <taxon>Eukaryota</taxon>
        <taxon>Fungi</taxon>
        <taxon>Dikarya</taxon>
        <taxon>Ascomycota</taxon>
        <taxon>Pezizomycotina</taxon>
        <taxon>Dothideomycetes</taxon>
        <taxon>Dothideomycetidae</taxon>
        <taxon>Cladosporiales</taxon>
        <taxon>Cladosporiaceae</taxon>
        <taxon>Cryoendolithus</taxon>
    </lineage>
</organism>
<dbReference type="GO" id="GO:0033065">
    <property type="term" value="C:Rad51C-XRCC3 complex"/>
    <property type="evidence" value="ECO:0007669"/>
    <property type="project" value="TreeGrafter"/>
</dbReference>
<dbReference type="GO" id="GO:0005657">
    <property type="term" value="C:replication fork"/>
    <property type="evidence" value="ECO:0007669"/>
    <property type="project" value="TreeGrafter"/>
</dbReference>
<dbReference type="GO" id="GO:0005524">
    <property type="term" value="F:ATP binding"/>
    <property type="evidence" value="ECO:0007669"/>
    <property type="project" value="UniProtKB-KW"/>
</dbReference>
<evidence type="ECO:0000256" key="3">
    <source>
        <dbReference type="ARBA" id="ARBA00022763"/>
    </source>
</evidence>
<evidence type="ECO:0000256" key="2">
    <source>
        <dbReference type="ARBA" id="ARBA00022741"/>
    </source>
</evidence>
<gene>
    <name evidence="8" type="ORF">B0A48_12072</name>
</gene>
<accession>A0A1V8STM8</accession>
<keyword evidence="5" id="KW-0234">DNA repair</keyword>
<feature type="domain" description="KaiC-like" evidence="7">
    <location>
        <begin position="47"/>
        <end position="86"/>
    </location>
</feature>
<sequence>MAAVIDLASTPNSTALKLPSSSHRLPSVSAAEAFQALSDAKNGPSVISTGINGLDDALGGGIEVGKVTELWGPIGAGKTAIAYIYAAISKPIAILVTTGCATRQRPGMPLGLVPGVGGGEWEAGVWGRVVVCRDFGVRVAGVQKARGSAVAAGARGLENVSDFTVDGHGKAVPVNSQPDADAEGAAKAANPSPARVLPVALPRKRAFDEIADSDDEEGVDEYGGWADVEEDVALVADAVDSTAAAAIDLT</sequence>
<dbReference type="PANTHER" id="PTHR46239:SF1">
    <property type="entry name" value="DNA REPAIR PROTEIN RAD51 HOMOLOG 3"/>
    <property type="match status" value="1"/>
</dbReference>
<dbReference type="InParanoid" id="A0A1V8STM8"/>
<dbReference type="GO" id="GO:0008821">
    <property type="term" value="F:crossover junction DNA endonuclease activity"/>
    <property type="evidence" value="ECO:0007669"/>
    <property type="project" value="TreeGrafter"/>
</dbReference>
<dbReference type="EMBL" id="NAJO01000027">
    <property type="protein sequence ID" value="OQO02545.1"/>
    <property type="molecule type" value="Genomic_DNA"/>
</dbReference>
<reference evidence="9" key="1">
    <citation type="submission" date="2017-03" db="EMBL/GenBank/DDBJ databases">
        <title>Genomes of endolithic fungi from Antarctica.</title>
        <authorList>
            <person name="Coleine C."/>
            <person name="Masonjones S."/>
            <person name="Stajich J.E."/>
        </authorList>
    </citation>
    <scope>NUCLEOTIDE SEQUENCE [LARGE SCALE GENOMIC DNA]</scope>
    <source>
        <strain evidence="9">CCFEE 5527</strain>
    </source>
</reference>
<dbReference type="GO" id="GO:0007131">
    <property type="term" value="P:reciprocal meiotic recombination"/>
    <property type="evidence" value="ECO:0007669"/>
    <property type="project" value="TreeGrafter"/>
</dbReference>
<dbReference type="Proteomes" id="UP000192596">
    <property type="component" value="Unassembled WGS sequence"/>
</dbReference>
<dbReference type="InterPro" id="IPR052093">
    <property type="entry name" value="HR_Repair_Mediator"/>
</dbReference>
<evidence type="ECO:0000313" key="9">
    <source>
        <dbReference type="Proteomes" id="UP000192596"/>
    </source>
</evidence>
<evidence type="ECO:0000259" key="7">
    <source>
        <dbReference type="Pfam" id="PF06745"/>
    </source>
</evidence>
<keyword evidence="9" id="KW-1185">Reference proteome</keyword>
<evidence type="ECO:0000256" key="1">
    <source>
        <dbReference type="ARBA" id="ARBA00004123"/>
    </source>
</evidence>
<name>A0A1V8STM8_9PEZI</name>
<evidence type="ECO:0000256" key="5">
    <source>
        <dbReference type="ARBA" id="ARBA00023204"/>
    </source>
</evidence>
<evidence type="ECO:0000313" key="8">
    <source>
        <dbReference type="EMBL" id="OQO02545.1"/>
    </source>
</evidence>
<comment type="caution">
    <text evidence="8">The sequence shown here is derived from an EMBL/GenBank/DDBJ whole genome shotgun (WGS) entry which is preliminary data.</text>
</comment>
<dbReference type="Gene3D" id="3.40.50.300">
    <property type="entry name" value="P-loop containing nucleotide triphosphate hydrolases"/>
    <property type="match status" value="1"/>
</dbReference>
<comment type="subcellular location">
    <subcellularLocation>
        <location evidence="1">Nucleus</location>
    </subcellularLocation>
</comment>
<dbReference type="InterPro" id="IPR027417">
    <property type="entry name" value="P-loop_NTPase"/>
</dbReference>
<dbReference type="SUPFAM" id="SSF52540">
    <property type="entry name" value="P-loop containing nucleoside triphosphate hydrolases"/>
    <property type="match status" value="1"/>
</dbReference>
<protein>
    <recommendedName>
        <fullName evidence="7">KaiC-like domain-containing protein</fullName>
    </recommendedName>
</protein>
<dbReference type="PANTHER" id="PTHR46239">
    <property type="entry name" value="DNA REPAIR PROTEIN RAD51 HOMOLOG 3 RAD51C"/>
    <property type="match status" value="1"/>
</dbReference>
<keyword evidence="6" id="KW-0539">Nucleus</keyword>
<dbReference type="AlphaFoldDB" id="A0A1V8STM8"/>
<evidence type="ECO:0000256" key="4">
    <source>
        <dbReference type="ARBA" id="ARBA00022840"/>
    </source>
</evidence>
<dbReference type="GO" id="GO:0033063">
    <property type="term" value="C:Rad51B-Rad51C-Rad51D-XRCC2 complex"/>
    <property type="evidence" value="ECO:0007669"/>
    <property type="project" value="TreeGrafter"/>
</dbReference>
<dbReference type="OrthoDB" id="5957327at2759"/>
<dbReference type="STRING" id="1507870.A0A1V8STM8"/>
<dbReference type="GO" id="GO:0000400">
    <property type="term" value="F:four-way junction DNA binding"/>
    <property type="evidence" value="ECO:0007669"/>
    <property type="project" value="TreeGrafter"/>
</dbReference>